<dbReference type="EMBL" id="OB660093">
    <property type="protein sequence ID" value="CAD7222699.1"/>
    <property type="molecule type" value="Genomic_DNA"/>
</dbReference>
<sequence length="336" mass="38222">MVQAMMIMNDDLDYFDDLYDDLYSDVIDEEEPFESEPEEQTRPEEPSEPIEELSEPEAFEPQPSQPEKLTESEKPTEPNLSGAKELTESEYSSKPEEPTELEESTESNQHVEPRNPDESVESTGSREPSEPEPTDSYLQTLEEECVDHKPETCELAEDKLWAPNVCELVIIAQQFESLCPNPPTPCVTSDRVISAIFGENLLLVASAAPSDYGSHAPYVANLGYVEHHGPKFIGHSGPPLGYADHHAPQIPISAPGPHRYEHYDDSPKEYEHLRKEYYYKGDKKALIAYDTPIEPELYARLCKKTTTCPFSKKWKENYALRRILIKVHHWLANISK</sequence>
<organism evidence="2">
    <name type="scientific">Cyprideis torosa</name>
    <dbReference type="NCBI Taxonomy" id="163714"/>
    <lineage>
        <taxon>Eukaryota</taxon>
        <taxon>Metazoa</taxon>
        <taxon>Ecdysozoa</taxon>
        <taxon>Arthropoda</taxon>
        <taxon>Crustacea</taxon>
        <taxon>Oligostraca</taxon>
        <taxon>Ostracoda</taxon>
        <taxon>Podocopa</taxon>
        <taxon>Podocopida</taxon>
        <taxon>Cytherocopina</taxon>
        <taxon>Cytheroidea</taxon>
        <taxon>Cytherideidae</taxon>
        <taxon>Cyprideis</taxon>
    </lineage>
</organism>
<feature type="compositionally biased region" description="Basic and acidic residues" evidence="1">
    <location>
        <begin position="85"/>
        <end position="97"/>
    </location>
</feature>
<protein>
    <submittedName>
        <fullName evidence="2">Uncharacterized protein</fullName>
    </submittedName>
</protein>
<feature type="compositionally biased region" description="Acidic residues" evidence="1">
    <location>
        <begin position="46"/>
        <end position="58"/>
    </location>
</feature>
<reference evidence="2" key="1">
    <citation type="submission" date="2020-11" db="EMBL/GenBank/DDBJ databases">
        <authorList>
            <person name="Tran Van P."/>
        </authorList>
    </citation>
    <scope>NUCLEOTIDE SEQUENCE</scope>
</reference>
<name>A0A7R8W0V2_9CRUS</name>
<feature type="region of interest" description="Disordered" evidence="1">
    <location>
        <begin position="23"/>
        <end position="136"/>
    </location>
</feature>
<evidence type="ECO:0000256" key="1">
    <source>
        <dbReference type="SAM" id="MobiDB-lite"/>
    </source>
</evidence>
<dbReference type="AlphaFoldDB" id="A0A7R8W0V2"/>
<accession>A0A7R8W0V2</accession>
<evidence type="ECO:0000313" key="2">
    <source>
        <dbReference type="EMBL" id="CAD7222699.1"/>
    </source>
</evidence>
<gene>
    <name evidence="2" type="ORF">CTOB1V02_LOCUS700</name>
</gene>
<feature type="compositionally biased region" description="Acidic residues" evidence="1">
    <location>
        <begin position="23"/>
        <end position="38"/>
    </location>
</feature>
<proteinExistence type="predicted"/>